<feature type="transmembrane region" description="Helical" evidence="1">
    <location>
        <begin position="142"/>
        <end position="162"/>
    </location>
</feature>
<organism evidence="2 3">
    <name type="scientific">Candidatus Kerfeldbacteria bacterium RIFCSPHIGHO2_02_FULL_42_14</name>
    <dbReference type="NCBI Taxonomy" id="1798540"/>
    <lineage>
        <taxon>Bacteria</taxon>
        <taxon>Candidatus Kerfeldiibacteriota</taxon>
    </lineage>
</organism>
<feature type="transmembrane region" description="Helical" evidence="1">
    <location>
        <begin position="60"/>
        <end position="80"/>
    </location>
</feature>
<keyword evidence="1" id="KW-0472">Membrane</keyword>
<dbReference type="STRING" id="1798540.A3B74_00905"/>
<evidence type="ECO:0000313" key="2">
    <source>
        <dbReference type="EMBL" id="OGY79384.1"/>
    </source>
</evidence>
<dbReference type="Proteomes" id="UP000177165">
    <property type="component" value="Unassembled WGS sequence"/>
</dbReference>
<evidence type="ECO:0000313" key="3">
    <source>
        <dbReference type="Proteomes" id="UP000177165"/>
    </source>
</evidence>
<dbReference type="AlphaFoldDB" id="A0A1G2AR47"/>
<evidence type="ECO:0000256" key="1">
    <source>
        <dbReference type="SAM" id="Phobius"/>
    </source>
</evidence>
<keyword evidence="1" id="KW-1133">Transmembrane helix</keyword>
<reference evidence="2 3" key="1">
    <citation type="journal article" date="2016" name="Nat. Commun.">
        <title>Thousands of microbial genomes shed light on interconnected biogeochemical processes in an aquifer system.</title>
        <authorList>
            <person name="Anantharaman K."/>
            <person name="Brown C.T."/>
            <person name="Hug L.A."/>
            <person name="Sharon I."/>
            <person name="Castelle C.J."/>
            <person name="Probst A.J."/>
            <person name="Thomas B.C."/>
            <person name="Singh A."/>
            <person name="Wilkins M.J."/>
            <person name="Karaoz U."/>
            <person name="Brodie E.L."/>
            <person name="Williams K.H."/>
            <person name="Hubbard S.S."/>
            <person name="Banfield J.F."/>
        </authorList>
    </citation>
    <scope>NUCLEOTIDE SEQUENCE [LARGE SCALE GENOMIC DNA]</scope>
</reference>
<feature type="transmembrane region" description="Helical" evidence="1">
    <location>
        <begin position="92"/>
        <end position="110"/>
    </location>
</feature>
<accession>A0A1G2AR47</accession>
<name>A0A1G2AR47_9BACT</name>
<gene>
    <name evidence="2" type="ORF">A3B74_00905</name>
</gene>
<keyword evidence="1" id="KW-0812">Transmembrane</keyword>
<comment type="caution">
    <text evidence="2">The sequence shown here is derived from an EMBL/GenBank/DDBJ whole genome shotgun (WGS) entry which is preliminary data.</text>
</comment>
<proteinExistence type="predicted"/>
<sequence>MSIVIEAVFLFIFAAVMAAVEIEIEGKNGWESQLPTWYRTTGTAARIYGKLMNHKPLTGYHLFMTILTMMIFHIGFFLPPHPKWSATNECQILARYFVWSTLWDFLWFVLNPAFGVKNFKPWKIWWHAKSPWIFDLFPADYASAWLIAFLLTAAPAVTTNFAPFMRLSIVLGILIVLTAVLIPFAKYYHRWRQNMRKNDDRNKISALTRPDVA</sequence>
<dbReference type="EMBL" id="MHKB01000009">
    <property type="protein sequence ID" value="OGY79384.1"/>
    <property type="molecule type" value="Genomic_DNA"/>
</dbReference>
<protein>
    <submittedName>
        <fullName evidence="2">Uncharacterized protein</fullName>
    </submittedName>
</protein>
<feature type="transmembrane region" description="Helical" evidence="1">
    <location>
        <begin position="169"/>
        <end position="188"/>
    </location>
</feature>